<gene>
    <name evidence="1" type="ORF">NCTC7406_04553</name>
</gene>
<organism evidence="1 2">
    <name type="scientific">Salmonella enterica subsp. enterica serovar Sanjuan</name>
    <dbReference type="NCBI Taxonomy" id="1160765"/>
    <lineage>
        <taxon>Bacteria</taxon>
        <taxon>Pseudomonadati</taxon>
        <taxon>Pseudomonadota</taxon>
        <taxon>Gammaproteobacteria</taxon>
        <taxon>Enterobacterales</taxon>
        <taxon>Enterobacteriaceae</taxon>
        <taxon>Salmonella</taxon>
    </lineage>
</organism>
<proteinExistence type="predicted"/>
<evidence type="ECO:0000313" key="1">
    <source>
        <dbReference type="EMBL" id="VEA09315.1"/>
    </source>
</evidence>
<evidence type="ECO:0000313" key="2">
    <source>
        <dbReference type="Proteomes" id="UP000276345"/>
    </source>
</evidence>
<accession>A0A447P167</accession>
<protein>
    <submittedName>
        <fullName evidence="1">Uncharacterized protein</fullName>
    </submittedName>
</protein>
<reference evidence="1 2" key="1">
    <citation type="submission" date="2018-12" db="EMBL/GenBank/DDBJ databases">
        <authorList>
            <consortium name="Pathogen Informatics"/>
        </authorList>
    </citation>
    <scope>NUCLEOTIDE SEQUENCE [LARGE SCALE GENOMIC DNA]</scope>
    <source>
        <strain evidence="1 2">NCTC7406</strain>
    </source>
</reference>
<dbReference type="AlphaFoldDB" id="A0A447P167"/>
<name>A0A447P167_SALET</name>
<sequence>MDFIHHAVFLSCLRVFISLLLCTGGKLRLSHT</sequence>
<dbReference type="EMBL" id="LR134142">
    <property type="protein sequence ID" value="VEA09315.1"/>
    <property type="molecule type" value="Genomic_DNA"/>
</dbReference>
<dbReference type="Proteomes" id="UP000276345">
    <property type="component" value="Chromosome"/>
</dbReference>